<dbReference type="OrthoDB" id="626167at2759"/>
<reference evidence="1 2" key="2">
    <citation type="submission" date="2021-10" db="EMBL/GenBank/DDBJ databases">
        <authorList>
            <person name="Piombo E."/>
        </authorList>
    </citation>
    <scope>NUCLEOTIDE SEQUENCE [LARGE SCALE GENOMIC DNA]</scope>
</reference>
<evidence type="ECO:0000313" key="1">
    <source>
        <dbReference type="EMBL" id="CAG9990042.1"/>
    </source>
</evidence>
<keyword evidence="2" id="KW-1185">Reference proteome</keyword>
<comment type="caution">
    <text evidence="1">The sequence shown here is derived from an EMBL/GenBank/DDBJ whole genome shotgun (WGS) entry which is preliminary data.</text>
</comment>
<dbReference type="EMBL" id="CABFNO020001468">
    <property type="protein sequence ID" value="CAG9990042.1"/>
    <property type="molecule type" value="Genomic_DNA"/>
</dbReference>
<dbReference type="AlphaFoldDB" id="A0A9N9UJ04"/>
<dbReference type="InterPro" id="IPR027268">
    <property type="entry name" value="Peptidase_M4/M1_CTD_sf"/>
</dbReference>
<evidence type="ECO:0008006" key="3">
    <source>
        <dbReference type="Google" id="ProtNLM"/>
    </source>
</evidence>
<sequence length="577" mass="64754">MTQLPLHHALDQADLAVTVTPGLLHETITHLIVQVVLKKPALDSGDVLVQLPLELAKIPTARYDGNAIKAFDQSGLLELEKSDDPEGPPIIWRRWITTRPTHGNVTVLATPLPRVVGLDTKTGPALDLRADNNGIIGTGYAFLPLPADGENKLTISVDFDLRYSPVGFHGVFTHSPPDLSTARLTAKPSTLHQSFYMLGRLKYLKDYENNHDAVASSGLGYFNIYWQSELPFDIQKVAKETKQIFEYMCEFFQCPGESYRIFFREDPYYVVRSGLAQPGGFLISFGLLLKRAGWALDSFTTLFAHEMTHNFANLAEGEDIANGAQWYAEGLAEYYSIFARHRLGLLDEHGVVDEMNYRAQAYYTSPLATLSNEEVNKLTWKTQNAQRLPYSRGLVFWIRLDALIREASGGHRGVDELVVEMVQLFKTRGKSPTLAEFLERLDQDLGPVARQEYEHHNSGKLIIPPEHSLIPGAVAVRVDMEPFDLGFDEDSVLQGPRIVRGLRSDSRAAKAGILDGDLLTSWVDLNHCKDHLEAKMELRIERKAADSEVPQELDITFWPRAYAKVEGWGWKLVNAKD</sequence>
<dbReference type="Gene3D" id="1.10.390.10">
    <property type="entry name" value="Neutral Protease Domain 2"/>
    <property type="match status" value="1"/>
</dbReference>
<name>A0A9N9UJ04_9HYPO</name>
<dbReference type="Proteomes" id="UP000754883">
    <property type="component" value="Unassembled WGS sequence"/>
</dbReference>
<organism evidence="1 2">
    <name type="scientific">Clonostachys byssicola</name>
    <dbReference type="NCBI Taxonomy" id="160290"/>
    <lineage>
        <taxon>Eukaryota</taxon>
        <taxon>Fungi</taxon>
        <taxon>Dikarya</taxon>
        <taxon>Ascomycota</taxon>
        <taxon>Pezizomycotina</taxon>
        <taxon>Sordariomycetes</taxon>
        <taxon>Hypocreomycetidae</taxon>
        <taxon>Hypocreales</taxon>
        <taxon>Bionectriaceae</taxon>
        <taxon>Clonostachys</taxon>
    </lineage>
</organism>
<gene>
    <name evidence="1" type="ORF">CBYS24578_00017569</name>
</gene>
<reference evidence="2" key="1">
    <citation type="submission" date="2019-06" db="EMBL/GenBank/DDBJ databases">
        <authorList>
            <person name="Broberg M."/>
        </authorList>
    </citation>
    <scope>NUCLEOTIDE SEQUENCE [LARGE SCALE GENOMIC DNA]</scope>
</reference>
<accession>A0A9N9UJ04</accession>
<evidence type="ECO:0000313" key="2">
    <source>
        <dbReference type="Proteomes" id="UP000754883"/>
    </source>
</evidence>
<proteinExistence type="predicted"/>
<protein>
    <recommendedName>
        <fullName evidence="3">Peptidase M61 catalytic domain-containing protein</fullName>
    </recommendedName>
</protein>